<keyword evidence="1" id="KW-0812">Transmembrane</keyword>
<evidence type="ECO:0000313" key="2">
    <source>
        <dbReference type="EMBL" id="QOW09076.1"/>
    </source>
</evidence>
<protein>
    <submittedName>
        <fullName evidence="2">DUF3667 domain-containing protein</fullName>
    </submittedName>
</protein>
<feature type="transmembrane region" description="Helical" evidence="1">
    <location>
        <begin position="80"/>
        <end position="101"/>
    </location>
</feature>
<feature type="transmembrane region" description="Helical" evidence="1">
    <location>
        <begin position="205"/>
        <end position="224"/>
    </location>
</feature>
<dbReference type="RefSeq" id="WP_193812288.1">
    <property type="nucleotide sequence ID" value="NZ_CP040442.1"/>
</dbReference>
<reference evidence="2 3" key="1">
    <citation type="submission" date="2019-05" db="EMBL/GenBank/DDBJ databases">
        <title>Chryseobacterium sp. isolated from King George Island, maritime Antarctica.</title>
        <authorList>
            <person name="Peng X."/>
        </authorList>
    </citation>
    <scope>NUCLEOTIDE SEQUENCE [LARGE SCALE GENOMIC DNA]</scope>
    <source>
        <strain evidence="2 3">7-3A</strain>
    </source>
</reference>
<organism evidence="2 3">
    <name type="scientific">Kaistella flava</name>
    <name type="common">ex Peng et al. 2021</name>
    <dbReference type="NCBI Taxonomy" id="2038776"/>
    <lineage>
        <taxon>Bacteria</taxon>
        <taxon>Pseudomonadati</taxon>
        <taxon>Bacteroidota</taxon>
        <taxon>Flavobacteriia</taxon>
        <taxon>Flavobacteriales</taxon>
        <taxon>Weeksellaceae</taxon>
        <taxon>Chryseobacterium group</taxon>
        <taxon>Kaistella</taxon>
    </lineage>
</organism>
<accession>A0A7M2Y4Q1</accession>
<evidence type="ECO:0000256" key="1">
    <source>
        <dbReference type="SAM" id="Phobius"/>
    </source>
</evidence>
<dbReference type="KEGG" id="kfa:Q73A0000_01285"/>
<name>A0A7M2Y4Q1_9FLAO</name>
<gene>
    <name evidence="2" type="ORF">Q73A0000_01285</name>
</gene>
<dbReference type="InterPro" id="IPR022134">
    <property type="entry name" value="DUF3667"/>
</dbReference>
<proteinExistence type="predicted"/>
<dbReference type="AlphaFoldDB" id="A0A7M2Y4Q1"/>
<dbReference type="Proteomes" id="UP000594195">
    <property type="component" value="Chromosome"/>
</dbReference>
<dbReference type="EMBL" id="CP040442">
    <property type="protein sequence ID" value="QOW09076.1"/>
    <property type="molecule type" value="Genomic_DNA"/>
</dbReference>
<feature type="transmembrane region" description="Helical" evidence="1">
    <location>
        <begin position="236"/>
        <end position="267"/>
    </location>
</feature>
<sequence length="278" mass="32831">MVGLENRCKNCSQHLLLDQKYCHACGQKTDTHRINFHFLLHEIQHGIFHVDGGIVFTLKELFTRPGHTLREYLEGKRKPHFPPILFVLIMGSVCALIQFFLNHKVEKKEDSTFETNLSKNEIAQYIDFKRFVAYFTHIFQWLGEHLAFTILLMLPISGLAFFLGFRKYRYNYSEWLVILLFLAGQCLTVYVFFIFINHFLGDFNLLFYMICWALVTFCLIQLFNQRGKWYVVLRTFWSLFLSYLFSVIYIVFAVLILIAVGLLLYGYDNIIPRVLNKG</sequence>
<keyword evidence="3" id="KW-1185">Reference proteome</keyword>
<evidence type="ECO:0000313" key="3">
    <source>
        <dbReference type="Proteomes" id="UP000594195"/>
    </source>
</evidence>
<keyword evidence="1" id="KW-1133">Transmembrane helix</keyword>
<feature type="transmembrane region" description="Helical" evidence="1">
    <location>
        <begin position="145"/>
        <end position="163"/>
    </location>
</feature>
<keyword evidence="1" id="KW-0472">Membrane</keyword>
<dbReference type="Pfam" id="PF12412">
    <property type="entry name" value="DUF3667"/>
    <property type="match status" value="1"/>
</dbReference>
<feature type="transmembrane region" description="Helical" evidence="1">
    <location>
        <begin position="175"/>
        <end position="199"/>
    </location>
</feature>